<dbReference type="InterPro" id="IPR001173">
    <property type="entry name" value="Glyco_trans_2-like"/>
</dbReference>
<keyword evidence="3" id="KW-0328">Glycosyltransferase</keyword>
<dbReference type="GO" id="GO:0016757">
    <property type="term" value="F:glycosyltransferase activity"/>
    <property type="evidence" value="ECO:0007669"/>
    <property type="project" value="UniProtKB-KW"/>
</dbReference>
<dbReference type="Gene3D" id="3.90.550.10">
    <property type="entry name" value="Spore Coat Polysaccharide Biosynthesis Protein SpsA, Chain A"/>
    <property type="match status" value="1"/>
</dbReference>
<feature type="domain" description="Spore protein YkvP/CgeB glycosyl transferase-like" evidence="2">
    <location>
        <begin position="1477"/>
        <end position="1614"/>
    </location>
</feature>
<organism evidence="3 4">
    <name type="scientific">Paeniroseomonas aquatica</name>
    <dbReference type="NCBI Taxonomy" id="373043"/>
    <lineage>
        <taxon>Bacteria</taxon>
        <taxon>Pseudomonadati</taxon>
        <taxon>Pseudomonadota</taxon>
        <taxon>Alphaproteobacteria</taxon>
        <taxon>Acetobacterales</taxon>
        <taxon>Acetobacteraceae</taxon>
        <taxon>Paeniroseomonas</taxon>
    </lineage>
</organism>
<evidence type="ECO:0000259" key="1">
    <source>
        <dbReference type="Pfam" id="PF00535"/>
    </source>
</evidence>
<keyword evidence="3" id="KW-0808">Transferase</keyword>
<dbReference type="RefSeq" id="WP_290320677.1">
    <property type="nucleotide sequence ID" value="NZ_JAUFPN010000290.1"/>
</dbReference>
<protein>
    <submittedName>
        <fullName evidence="3">Glycosyltransferase</fullName>
        <ecNumber evidence="3">2.4.-.-</ecNumber>
    </submittedName>
</protein>
<dbReference type="EC" id="2.4.-.-" evidence="3"/>
<accession>A0ABT8AFJ3</accession>
<reference evidence="4" key="1">
    <citation type="journal article" date="2019" name="Int. J. Syst. Evol. Microbiol.">
        <title>The Global Catalogue of Microorganisms (GCM) 10K type strain sequencing project: providing services to taxonomists for standard genome sequencing and annotation.</title>
        <authorList>
            <consortium name="The Broad Institute Genomics Platform"/>
            <consortium name="The Broad Institute Genome Sequencing Center for Infectious Disease"/>
            <person name="Wu L."/>
            <person name="Ma J."/>
        </authorList>
    </citation>
    <scope>NUCLEOTIDE SEQUENCE [LARGE SCALE GENOMIC DNA]</scope>
    <source>
        <strain evidence="4">CECT 7131</strain>
    </source>
</reference>
<dbReference type="PANTHER" id="PTHR43179:SF7">
    <property type="entry name" value="RHAMNOSYLTRANSFERASE WBBL"/>
    <property type="match status" value="1"/>
</dbReference>
<name>A0ABT8AFJ3_9PROT</name>
<feature type="domain" description="Spore protein YkvP/CgeB glycosyl transferase-like" evidence="2">
    <location>
        <begin position="1173"/>
        <end position="1311"/>
    </location>
</feature>
<comment type="caution">
    <text evidence="3">The sequence shown here is derived from an EMBL/GenBank/DDBJ whole genome shotgun (WGS) entry which is preliminary data.</text>
</comment>
<dbReference type="InterPro" id="IPR029044">
    <property type="entry name" value="Nucleotide-diphossugar_trans"/>
</dbReference>
<dbReference type="SUPFAM" id="SSF53448">
    <property type="entry name" value="Nucleotide-diphospho-sugar transferases"/>
    <property type="match status" value="1"/>
</dbReference>
<evidence type="ECO:0000313" key="3">
    <source>
        <dbReference type="EMBL" id="MDN3568569.1"/>
    </source>
</evidence>
<dbReference type="EMBL" id="JAUFPN010000290">
    <property type="protein sequence ID" value="MDN3568569.1"/>
    <property type="molecule type" value="Genomic_DNA"/>
</dbReference>
<dbReference type="Pfam" id="PF00535">
    <property type="entry name" value="Glycos_transf_2"/>
    <property type="match status" value="1"/>
</dbReference>
<sequence>MSVITKTVVDAKIVSIIPSAISSRFSIIDDGFLIEASGNIRHVKASISADGNGHEFSFDAGEKWVRVLWPIDPGIATVPGTKVELNFSKARGECADFDWVAVLGEKALRHHVLALVAAKPYRLDSNTQTISISLPPAISSTIGEKKYFVSVQVSKFPTSFCVKYVAPGAGAATVATAATAPMALRPSDVAVGKPVTDPPDTDPPDEVISKPDAPNLSFNLLPSLAAQDLPVELALAHRTNISTRMFVEFGGGGKKPQATYRFLSDSEATAHIDFSNVQQSARMFFSAGVSNTSGPESVILKGQFRSLGHEKTALMIGLADDGGPKQGWRWRSGSKLRLEIGLEWTEFVAWWPTMSTLGQAVHVLCHLEGKPIMDIANLQLARYATDLAGVPKSATLSLYPMSSQRPWQADAIVIPQASASGKLRYIVGYASDTELERRSWQVFNHSGDAPDSCSTVIERLGPQLIGLSVSAPAAPGALVAVGTAQAGEVRIDLGRSPGIGLGIVIRSAFFKAGQLTVEAAFTVSDAALVEGLSVELEAGGLVLQKATVAGPTGEGSMPSVRLQVSCSARTAKRALRLVLPSLKIVFAVGPLGSAPEPDVESVPDVLAIAQEVEGSFEGIRVTSNGTLLAAGWARDPSQPGAAVTVDVFLEDVPLASGRALSRRKDVATKKGGSDVAGFTVEIPPNICKGETVSVSARARTRRGALTSPTREVRFSPFGYNPSAASMPMQALLARPRFQKPGTTFAAVILTQDGADVLGPLLDSIQRYEEHSFQRIIVIDHESIDETVNVISTFSARLPLEHIIRPRTSSFSESNNYGASLSTEDIILFINNDIYLTAPIIGEMARFLTPEIGVVGIKLLDPPISNSRFGAQAPQHVAIHFDPAAPGGAKPFESRLLTDCPQANSNAVQVPAATAALFAMDRSVFLELGGFDEEYFYGWEDIDLCLRSLAAGKTNISVNSISAVHVRAHSRRQMPASVTERRNRNSTYFGGRWSYTLRRTLRSQQLAGNGYWTGRKLHFGFVVSEFGPEATAGDYMTALDFARAMERTTPSRSYFFNKNEPVDATDIDYLVVMTDDFDVRKVSGLGTTATVVGWARNWFHRWVSRPWRERFDLWFASSEHARRYMEEELCRSVALLRIGTDGQRFSKGGALDPKLASDVAFTGHFWGSPREVVSMLDEAGGLNIRFYGKGWDAHPAASHFWGGVLPYDRMVDVYKSTKVVIDDSNFVTATWGSLNSRVFDSLAAGALVLTNNAIGVAEAFPDVLPTYSSKETLVELLQLYVNDDAKRAEATARARALVMEHHTYDVRAREFLTAARERCTAGLRVAIKIGCPKLERADGWGDWYFANSLRRELEARGHAVRIDCLDDWYSPQSASDDVCLTLRGLDRYQPKPGQINLLWIISHPDKVTVEEINGYDRCFAASAKFVRTFADLVKCPISVLPQCTDSRIFFPAENATEQDMESQPVVFVGNSRGVSRPVVRAAAEAGVGLQVHGGGWAALLPESIVKSQLIQNDELGDLYRGARVVLNDHWEDMRRWEIVSNRIFDAVACGRPVISDDCEGIASYFRDTVVTHRQGEGFLDTFARATGAAVSKDVLRAAAEHVLAEHTFAKRAEFLDCVIRKLDSEYDRLNGCRLKLSKEAA</sequence>
<dbReference type="PANTHER" id="PTHR43179">
    <property type="entry name" value="RHAMNOSYLTRANSFERASE WBBL"/>
    <property type="match status" value="1"/>
</dbReference>
<dbReference type="Proteomes" id="UP001529369">
    <property type="component" value="Unassembled WGS sequence"/>
</dbReference>
<evidence type="ECO:0000313" key="4">
    <source>
        <dbReference type="Proteomes" id="UP001529369"/>
    </source>
</evidence>
<dbReference type="Gene3D" id="3.40.50.2000">
    <property type="entry name" value="Glycogen Phosphorylase B"/>
    <property type="match status" value="1"/>
</dbReference>
<gene>
    <name evidence="3" type="ORF">QWZ14_29685</name>
</gene>
<feature type="domain" description="Glycosyltransferase 2-like" evidence="1">
    <location>
        <begin position="747"/>
        <end position="847"/>
    </location>
</feature>
<dbReference type="Pfam" id="PF13524">
    <property type="entry name" value="Glyco_trans_1_2"/>
    <property type="match status" value="2"/>
</dbReference>
<dbReference type="InterPro" id="IPR055259">
    <property type="entry name" value="YkvP/CgeB_Glyco_trans-like"/>
</dbReference>
<dbReference type="SUPFAM" id="SSF53756">
    <property type="entry name" value="UDP-Glycosyltransferase/glycogen phosphorylase"/>
    <property type="match status" value="2"/>
</dbReference>
<proteinExistence type="predicted"/>
<keyword evidence="4" id="KW-1185">Reference proteome</keyword>
<evidence type="ECO:0000259" key="2">
    <source>
        <dbReference type="Pfam" id="PF13524"/>
    </source>
</evidence>